<dbReference type="InterPro" id="IPR000014">
    <property type="entry name" value="PAS"/>
</dbReference>
<dbReference type="Gene3D" id="1.10.10.60">
    <property type="entry name" value="Homeodomain-like"/>
    <property type="match status" value="1"/>
</dbReference>
<dbReference type="Pfam" id="PF18024">
    <property type="entry name" value="HTH_50"/>
    <property type="match status" value="1"/>
</dbReference>
<dbReference type="PANTHER" id="PTHR32071">
    <property type="entry name" value="TRANSCRIPTIONAL REGULATORY PROTEIN"/>
    <property type="match status" value="1"/>
</dbReference>
<protein>
    <recommendedName>
        <fullName evidence="7">HTH-type transcriptional regulatory protein TyrR</fullName>
    </recommendedName>
</protein>
<keyword evidence="12" id="KW-1185">Reference proteome</keyword>
<dbReference type="InterPro" id="IPR009057">
    <property type="entry name" value="Homeodomain-like_sf"/>
</dbReference>
<dbReference type="Pfam" id="PF00158">
    <property type="entry name" value="Sigma54_activat"/>
    <property type="match status" value="1"/>
</dbReference>
<feature type="domain" description="PAS" evidence="10">
    <location>
        <begin position="3"/>
        <end position="54"/>
    </location>
</feature>
<dbReference type="GO" id="GO:0003677">
    <property type="term" value="F:DNA binding"/>
    <property type="evidence" value="ECO:0007669"/>
    <property type="project" value="UniProtKB-KW"/>
</dbReference>
<sequence>MCSTDIMKELFKAASFSGVLITDGEGMVIYVDDNFKASYGLDADLLLGRSVFDLEEEGYFRPSSAAIVLKTGSEITRIQTLKDGQHVIVSAFPVFGQNKKILKVVTFTRDMGQHIKIKNMYEELMDKVRQYEKTMDELSYESLVIDNFFTNNGSFQKTLKALQSTAKYNINLLLLGETGVGKTLLAKKVHELSDYKDGRFVEVNCGALPENLIESELFGYERGAFTGADQKGKKGLFEVANGGTLFLDEVSELPMQSQAKLLKVLQDSQVRRIGGSQSIKIDCRIISATNKDLSREVEQNRFRQDLLYRLNTVTFTLPPLRERREDIVTLSNSILEKANKKFGLEKMIDKDVMNAFNTYDWPGNVRELENVIYRMVVTSEDQIITKDALPADLMDSLCHGPQQNHTSIYDVSDLQFALDQYEGEIIRHAYLKYGTSIKVAQALNISQATAARKIKKYAIRLINSE</sequence>
<dbReference type="RefSeq" id="WP_253021043.1">
    <property type="nucleotide sequence ID" value="NZ_JAOSHN010000009.1"/>
</dbReference>
<dbReference type="SUPFAM" id="SSF55785">
    <property type="entry name" value="PYP-like sensor domain (PAS domain)"/>
    <property type="match status" value="1"/>
</dbReference>
<keyword evidence="3" id="KW-0067">ATP-binding</keyword>
<dbReference type="Pfam" id="PF13426">
    <property type="entry name" value="PAS_9"/>
    <property type="match status" value="1"/>
</dbReference>
<evidence type="ECO:0000259" key="10">
    <source>
        <dbReference type="PROSITE" id="PS50112"/>
    </source>
</evidence>
<keyword evidence="8" id="KW-0175">Coiled coil</keyword>
<name>A0A9J6QXV9_9FIRM</name>
<organism evidence="11 12">
    <name type="scientific">Hominibacterium faecale</name>
    <dbReference type="NCBI Taxonomy" id="2839743"/>
    <lineage>
        <taxon>Bacteria</taxon>
        <taxon>Bacillati</taxon>
        <taxon>Bacillota</taxon>
        <taxon>Clostridia</taxon>
        <taxon>Peptostreptococcales</taxon>
        <taxon>Anaerovoracaceae</taxon>
        <taxon>Hominibacterium</taxon>
    </lineage>
</organism>
<dbReference type="GO" id="GO:0005524">
    <property type="term" value="F:ATP binding"/>
    <property type="evidence" value="ECO:0007669"/>
    <property type="project" value="UniProtKB-KW"/>
</dbReference>
<dbReference type="InterPro" id="IPR025662">
    <property type="entry name" value="Sigma_54_int_dom_ATP-bd_1"/>
</dbReference>
<proteinExistence type="predicted"/>
<dbReference type="Gene3D" id="3.40.50.300">
    <property type="entry name" value="P-loop containing nucleotide triphosphate hydrolases"/>
    <property type="match status" value="1"/>
</dbReference>
<keyword evidence="6" id="KW-0804">Transcription</keyword>
<evidence type="ECO:0000256" key="4">
    <source>
        <dbReference type="ARBA" id="ARBA00023015"/>
    </source>
</evidence>
<dbReference type="InterPro" id="IPR002078">
    <property type="entry name" value="Sigma_54_int"/>
</dbReference>
<evidence type="ECO:0000313" key="11">
    <source>
        <dbReference type="EMBL" id="MCU7380309.1"/>
    </source>
</evidence>
<dbReference type="InterPro" id="IPR035965">
    <property type="entry name" value="PAS-like_dom_sf"/>
</dbReference>
<evidence type="ECO:0000256" key="7">
    <source>
        <dbReference type="ARBA" id="ARBA00029500"/>
    </source>
</evidence>
<dbReference type="CDD" id="cd00130">
    <property type="entry name" value="PAS"/>
    <property type="match status" value="1"/>
</dbReference>
<dbReference type="PROSITE" id="PS00676">
    <property type="entry name" value="SIGMA54_INTERACT_2"/>
    <property type="match status" value="1"/>
</dbReference>
<feature type="coiled-coil region" evidence="8">
    <location>
        <begin position="114"/>
        <end position="141"/>
    </location>
</feature>
<dbReference type="SUPFAM" id="SSF52540">
    <property type="entry name" value="P-loop containing nucleoside triphosphate hydrolases"/>
    <property type="match status" value="1"/>
</dbReference>
<evidence type="ECO:0000256" key="5">
    <source>
        <dbReference type="ARBA" id="ARBA00023125"/>
    </source>
</evidence>
<evidence type="ECO:0000256" key="1">
    <source>
        <dbReference type="ARBA" id="ARBA00022741"/>
    </source>
</evidence>
<dbReference type="GO" id="GO:0006355">
    <property type="term" value="P:regulation of DNA-templated transcription"/>
    <property type="evidence" value="ECO:0007669"/>
    <property type="project" value="InterPro"/>
</dbReference>
<dbReference type="InterPro" id="IPR003593">
    <property type="entry name" value="AAA+_ATPase"/>
</dbReference>
<comment type="caution">
    <text evidence="11">The sequence shown here is derived from an EMBL/GenBank/DDBJ whole genome shotgun (WGS) entry which is preliminary data.</text>
</comment>
<dbReference type="FunFam" id="3.40.50.300:FF:000006">
    <property type="entry name" value="DNA-binding transcriptional regulator NtrC"/>
    <property type="match status" value="1"/>
</dbReference>
<evidence type="ECO:0000256" key="3">
    <source>
        <dbReference type="ARBA" id="ARBA00022840"/>
    </source>
</evidence>
<dbReference type="Gene3D" id="1.10.8.60">
    <property type="match status" value="1"/>
</dbReference>
<evidence type="ECO:0000256" key="6">
    <source>
        <dbReference type="ARBA" id="ARBA00023163"/>
    </source>
</evidence>
<dbReference type="PROSITE" id="PS50045">
    <property type="entry name" value="SIGMA54_INTERACT_4"/>
    <property type="match status" value="1"/>
</dbReference>
<dbReference type="AlphaFoldDB" id="A0A9J6QXV9"/>
<dbReference type="PROSITE" id="PS00675">
    <property type="entry name" value="SIGMA54_INTERACT_1"/>
    <property type="match status" value="1"/>
</dbReference>
<dbReference type="PANTHER" id="PTHR32071:SF57">
    <property type="entry name" value="C4-DICARBOXYLATE TRANSPORT TRANSCRIPTIONAL REGULATORY PROTEIN DCTD"/>
    <property type="match status" value="1"/>
</dbReference>
<keyword evidence="4" id="KW-0805">Transcription regulation</keyword>
<dbReference type="InterPro" id="IPR025943">
    <property type="entry name" value="Sigma_54_int_dom_ATP-bd_2"/>
</dbReference>
<evidence type="ECO:0000256" key="8">
    <source>
        <dbReference type="SAM" id="Coils"/>
    </source>
</evidence>
<dbReference type="InterPro" id="IPR030828">
    <property type="entry name" value="HTH_TyrR"/>
</dbReference>
<dbReference type="InterPro" id="IPR027417">
    <property type="entry name" value="P-loop_NTPase"/>
</dbReference>
<feature type="domain" description="Sigma-54 factor interaction" evidence="9">
    <location>
        <begin position="148"/>
        <end position="377"/>
    </location>
</feature>
<dbReference type="Pfam" id="PF25601">
    <property type="entry name" value="AAA_lid_14"/>
    <property type="match status" value="1"/>
</dbReference>
<dbReference type="InterPro" id="IPR058031">
    <property type="entry name" value="AAA_lid_NorR"/>
</dbReference>
<accession>A0A9J6QXV9</accession>
<evidence type="ECO:0000256" key="2">
    <source>
        <dbReference type="ARBA" id="ARBA00022797"/>
    </source>
</evidence>
<keyword evidence="1" id="KW-0547">Nucleotide-binding</keyword>
<reference evidence="11" key="1">
    <citation type="submission" date="2022-09" db="EMBL/GenBank/DDBJ databases">
        <title>Culturomic study of gut microbiota in children with autism spectrum disorder.</title>
        <authorList>
            <person name="Efimov B.A."/>
            <person name="Chaplin A.V."/>
            <person name="Sokolova S.R."/>
            <person name="Pikina A.P."/>
            <person name="Korzhanova M."/>
            <person name="Belova V."/>
            <person name="Korostin D."/>
        </authorList>
    </citation>
    <scope>NUCLEOTIDE SEQUENCE</scope>
    <source>
        <strain evidence="11">ASD5510</strain>
    </source>
</reference>
<keyword evidence="5" id="KW-0238">DNA-binding</keyword>
<dbReference type="SMART" id="SM00382">
    <property type="entry name" value="AAA"/>
    <property type="match status" value="1"/>
</dbReference>
<dbReference type="CDD" id="cd00009">
    <property type="entry name" value="AAA"/>
    <property type="match status" value="1"/>
</dbReference>
<gene>
    <name evidence="11" type="ORF">OBO34_18425</name>
</gene>
<dbReference type="PROSITE" id="PS50112">
    <property type="entry name" value="PAS"/>
    <property type="match status" value="1"/>
</dbReference>
<keyword evidence="2" id="KW-0058">Aromatic hydrocarbons catabolism</keyword>
<dbReference type="Proteomes" id="UP001065549">
    <property type="component" value="Unassembled WGS sequence"/>
</dbReference>
<dbReference type="EMBL" id="JAOSHN010000009">
    <property type="protein sequence ID" value="MCU7380309.1"/>
    <property type="molecule type" value="Genomic_DNA"/>
</dbReference>
<evidence type="ECO:0000259" key="9">
    <source>
        <dbReference type="PROSITE" id="PS50045"/>
    </source>
</evidence>
<dbReference type="PROSITE" id="PS00688">
    <property type="entry name" value="SIGMA54_INTERACT_3"/>
    <property type="match status" value="1"/>
</dbReference>
<dbReference type="InterPro" id="IPR025944">
    <property type="entry name" value="Sigma_54_int_dom_CS"/>
</dbReference>
<evidence type="ECO:0000313" key="12">
    <source>
        <dbReference type="Proteomes" id="UP001065549"/>
    </source>
</evidence>
<dbReference type="Gene3D" id="3.30.450.20">
    <property type="entry name" value="PAS domain"/>
    <property type="match status" value="1"/>
</dbReference>
<dbReference type="SUPFAM" id="SSF46689">
    <property type="entry name" value="Homeodomain-like"/>
    <property type="match status" value="1"/>
</dbReference>